<evidence type="ECO:0000259" key="2">
    <source>
        <dbReference type="Pfam" id="PF02657"/>
    </source>
</evidence>
<accession>A0A1I3MRX7</accession>
<comment type="similarity">
    <text evidence="1">Belongs to the SufE family.</text>
</comment>
<dbReference type="AlphaFoldDB" id="A0A1I3MRX7"/>
<dbReference type="InterPro" id="IPR003808">
    <property type="entry name" value="Fe-S_metab-assoc_dom"/>
</dbReference>
<dbReference type="EMBL" id="FOQD01000014">
    <property type="protein sequence ID" value="SFI99753.1"/>
    <property type="molecule type" value="Genomic_DNA"/>
</dbReference>
<feature type="domain" description="Fe-S metabolism associated" evidence="2">
    <location>
        <begin position="20"/>
        <end position="142"/>
    </location>
</feature>
<dbReference type="Pfam" id="PF02657">
    <property type="entry name" value="SufE"/>
    <property type="match status" value="1"/>
</dbReference>
<protein>
    <submittedName>
        <fullName evidence="3">Cysteine desulfuration protein SufE</fullName>
    </submittedName>
</protein>
<proteinExistence type="inferred from homology"/>
<reference evidence="4" key="1">
    <citation type="submission" date="2016-10" db="EMBL/GenBank/DDBJ databases">
        <authorList>
            <person name="Varghese N."/>
            <person name="Submissions S."/>
        </authorList>
    </citation>
    <scope>NUCLEOTIDE SEQUENCE [LARGE SCALE GENOMIC DNA]</scope>
    <source>
        <strain evidence="4">DSM 26348</strain>
    </source>
</reference>
<organism evidence="3 4">
    <name type="scientific">Planctomicrobium piriforme</name>
    <dbReference type="NCBI Taxonomy" id="1576369"/>
    <lineage>
        <taxon>Bacteria</taxon>
        <taxon>Pseudomonadati</taxon>
        <taxon>Planctomycetota</taxon>
        <taxon>Planctomycetia</taxon>
        <taxon>Planctomycetales</taxon>
        <taxon>Planctomycetaceae</taxon>
        <taxon>Planctomicrobium</taxon>
    </lineage>
</organism>
<evidence type="ECO:0000313" key="4">
    <source>
        <dbReference type="Proteomes" id="UP000199518"/>
    </source>
</evidence>
<evidence type="ECO:0000313" key="3">
    <source>
        <dbReference type="EMBL" id="SFI99753.1"/>
    </source>
</evidence>
<dbReference type="SUPFAM" id="SSF82649">
    <property type="entry name" value="SufE/NifU"/>
    <property type="match status" value="1"/>
</dbReference>
<gene>
    <name evidence="3" type="ORF">SAMN05421753_11490</name>
</gene>
<keyword evidence="4" id="KW-1185">Reference proteome</keyword>
<dbReference type="PANTHER" id="PTHR43597">
    <property type="entry name" value="SULFUR ACCEPTOR PROTEIN CSDE"/>
    <property type="match status" value="1"/>
</dbReference>
<dbReference type="Gene3D" id="3.90.1010.10">
    <property type="match status" value="1"/>
</dbReference>
<dbReference type="Proteomes" id="UP000199518">
    <property type="component" value="Unassembled WGS sequence"/>
</dbReference>
<dbReference type="STRING" id="1576369.SAMN05421753_11490"/>
<evidence type="ECO:0000256" key="1">
    <source>
        <dbReference type="ARBA" id="ARBA00010282"/>
    </source>
</evidence>
<sequence>MDGGRKLSTAIDMTIEELYEEFEFLGDWEERCDFLIDLGFELPQLPDEAKIEANRVHGCQSNVWLVAELNETVDPPVVEFLANSDAMIVNGLIAVLETIYNGKTPEQILRTDINSIFRRLELDRHLSSQRRNGLFGMVTRVRDFAVEAQARLDAGKSN</sequence>
<dbReference type="PANTHER" id="PTHR43597:SF5">
    <property type="entry name" value="SUFE-LIKE PROTEIN 2, CHLOROPLASTIC"/>
    <property type="match status" value="1"/>
</dbReference>
<name>A0A1I3MRX7_9PLAN</name>